<dbReference type="PANTHER" id="PTHR31900:SF32">
    <property type="entry name" value="F-BOX_RNI_FBD-LIKE DOMAIN PROTEIN"/>
    <property type="match status" value="1"/>
</dbReference>
<sequence>MDRLSDLPEPILQQIYSWIPTEEFVRTSVFLDLSGDSALYSPPQFCYFSSSLTSLRLSMCIIRLTRGVSWTSLKTLVLQCVILVGDIIHQVVLGCSQLQSLELLHCVGYYALSIYSTSLKRLVITDSEPPSVYISGADLEISAPNIESICMSGDLYRKCLLTNLSSLLQATLYFYGTKLFNHEQDRLLEVLESLEHVKNLKLGEWCIKVLAIREKKGLPCRPLKCKSLVVNTSLKQEDIPGILLLLKCSPDLETLTLNITSPEFEQHLYESEVGKLADFSNFAGDRYLNSQVDGIDCLQLKLRTINITHFVEQNLLLPFIKFMLREARVLKNMEIRSKYMDPNSPLNSLFNVARELSDMPKSSPNVVVKLHNSNEMVSLTIF</sequence>
<evidence type="ECO:0000313" key="2">
    <source>
        <dbReference type="EMBL" id="GAA0172330.1"/>
    </source>
</evidence>
<evidence type="ECO:0000259" key="1">
    <source>
        <dbReference type="Pfam" id="PF23622"/>
    </source>
</evidence>
<reference evidence="2 3" key="1">
    <citation type="submission" date="2024-01" db="EMBL/GenBank/DDBJ databases">
        <title>The complete chloroplast genome sequence of Lithospermum erythrorhizon: insights into the phylogenetic relationship among Boraginaceae species and the maternal lineages of purple gromwells.</title>
        <authorList>
            <person name="Okada T."/>
            <person name="Watanabe K."/>
        </authorList>
    </citation>
    <scope>NUCLEOTIDE SEQUENCE [LARGE SCALE GENOMIC DNA]</scope>
</reference>
<feature type="domain" description="At1g61320/AtMIF1 LRR" evidence="1">
    <location>
        <begin position="49"/>
        <end position="335"/>
    </location>
</feature>
<organism evidence="2 3">
    <name type="scientific">Lithospermum erythrorhizon</name>
    <name type="common">Purple gromwell</name>
    <name type="synonym">Lithospermum officinale var. erythrorhizon</name>
    <dbReference type="NCBI Taxonomy" id="34254"/>
    <lineage>
        <taxon>Eukaryota</taxon>
        <taxon>Viridiplantae</taxon>
        <taxon>Streptophyta</taxon>
        <taxon>Embryophyta</taxon>
        <taxon>Tracheophyta</taxon>
        <taxon>Spermatophyta</taxon>
        <taxon>Magnoliopsida</taxon>
        <taxon>eudicotyledons</taxon>
        <taxon>Gunneridae</taxon>
        <taxon>Pentapetalae</taxon>
        <taxon>asterids</taxon>
        <taxon>lamiids</taxon>
        <taxon>Boraginales</taxon>
        <taxon>Boraginaceae</taxon>
        <taxon>Boraginoideae</taxon>
        <taxon>Lithospermeae</taxon>
        <taxon>Lithospermum</taxon>
    </lineage>
</organism>
<dbReference type="EMBL" id="BAABME010008073">
    <property type="protein sequence ID" value="GAA0172330.1"/>
    <property type="molecule type" value="Genomic_DNA"/>
</dbReference>
<dbReference type="AlphaFoldDB" id="A0AAV3R7P8"/>
<accession>A0AAV3R7P8</accession>
<protein>
    <recommendedName>
        <fullName evidence="1">At1g61320/AtMIF1 LRR domain-containing protein</fullName>
    </recommendedName>
</protein>
<gene>
    <name evidence="2" type="ORF">LIER_26178</name>
</gene>
<comment type="caution">
    <text evidence="2">The sequence shown here is derived from an EMBL/GenBank/DDBJ whole genome shotgun (WGS) entry which is preliminary data.</text>
</comment>
<dbReference type="PANTHER" id="PTHR31900">
    <property type="entry name" value="F-BOX/RNI SUPERFAMILY PROTEIN-RELATED"/>
    <property type="match status" value="1"/>
</dbReference>
<dbReference type="Pfam" id="PF23622">
    <property type="entry name" value="LRR_At1g61320_AtMIF1"/>
    <property type="match status" value="1"/>
</dbReference>
<keyword evidence="3" id="KW-1185">Reference proteome</keyword>
<evidence type="ECO:0000313" key="3">
    <source>
        <dbReference type="Proteomes" id="UP001454036"/>
    </source>
</evidence>
<dbReference type="InterPro" id="IPR055357">
    <property type="entry name" value="LRR_At1g61320_AtMIF1"/>
</dbReference>
<dbReference type="Proteomes" id="UP001454036">
    <property type="component" value="Unassembled WGS sequence"/>
</dbReference>
<proteinExistence type="predicted"/>
<name>A0AAV3R7P8_LITER</name>
<dbReference type="InterPro" id="IPR050232">
    <property type="entry name" value="FBL13/AtMIF1-like"/>
</dbReference>
<dbReference type="SUPFAM" id="SSF52047">
    <property type="entry name" value="RNI-like"/>
    <property type="match status" value="1"/>
</dbReference>